<dbReference type="GO" id="GO:0003700">
    <property type="term" value="F:DNA-binding transcription factor activity"/>
    <property type="evidence" value="ECO:0007669"/>
    <property type="project" value="InterPro"/>
</dbReference>
<reference evidence="2 3" key="1">
    <citation type="submission" date="2015-09" db="EMBL/GenBank/DDBJ databases">
        <authorList>
            <person name="Jackson K.R."/>
            <person name="Lunt B.L."/>
            <person name="Fisher J.N.B."/>
            <person name="Gardner A.V."/>
            <person name="Bailey M.E."/>
            <person name="Deus L.M."/>
            <person name="Earl A.S."/>
            <person name="Gibby P.D."/>
            <person name="Hartmann K.A."/>
            <person name="Liu J.E."/>
            <person name="Manci A.M."/>
            <person name="Nielsen D.A."/>
            <person name="Solomon M.B."/>
            <person name="Breakwell D.P."/>
            <person name="Burnett S.H."/>
            <person name="Grose J.H."/>
        </authorList>
    </citation>
    <scope>NUCLEOTIDE SEQUENCE [LARGE SCALE GENOMIC DNA]</scope>
    <source>
        <strain evidence="2 3">16</strain>
    </source>
</reference>
<dbReference type="GO" id="GO:0006352">
    <property type="term" value="P:DNA-templated transcription initiation"/>
    <property type="evidence" value="ECO:0007669"/>
    <property type="project" value="InterPro"/>
</dbReference>
<dbReference type="EMBL" id="LJYW01000001">
    <property type="protein sequence ID" value="KPL53178.1"/>
    <property type="molecule type" value="Genomic_DNA"/>
</dbReference>
<dbReference type="Pfam" id="PF04542">
    <property type="entry name" value="Sigma70_r2"/>
    <property type="match status" value="1"/>
</dbReference>
<keyword evidence="3" id="KW-1185">Reference proteome</keyword>
<dbReference type="AlphaFoldDB" id="A0A0P6VKJ5"/>
<protein>
    <recommendedName>
        <fullName evidence="1">RNA polymerase sigma-70 region 2 domain-containing protein</fullName>
    </recommendedName>
</protein>
<name>A0A0P6VKJ5_9HYPH</name>
<feature type="domain" description="RNA polymerase sigma-70 region 2" evidence="1">
    <location>
        <begin position="17"/>
        <end position="63"/>
    </location>
</feature>
<accession>A0A0P6VKJ5</accession>
<reference evidence="2 3" key="2">
    <citation type="submission" date="2015-10" db="EMBL/GenBank/DDBJ databases">
        <title>Draft Genome Sequence of Prosthecomicrobium hirschii ATCC 27832.</title>
        <authorList>
            <person name="Daniel J."/>
            <person name="Givan S.A."/>
            <person name="Brun Y.V."/>
            <person name="Brown P.J."/>
        </authorList>
    </citation>
    <scope>NUCLEOTIDE SEQUENCE [LARGE SCALE GENOMIC DNA]</scope>
    <source>
        <strain evidence="2 3">16</strain>
    </source>
</reference>
<dbReference type="STRING" id="665126.ABB55_13945"/>
<proteinExistence type="predicted"/>
<comment type="caution">
    <text evidence="2">The sequence shown here is derived from an EMBL/GenBank/DDBJ whole genome shotgun (WGS) entry which is preliminary data.</text>
</comment>
<dbReference type="SUPFAM" id="SSF88946">
    <property type="entry name" value="Sigma2 domain of RNA polymerase sigma factors"/>
    <property type="match status" value="1"/>
</dbReference>
<dbReference type="Proteomes" id="UP000048984">
    <property type="component" value="Unassembled WGS sequence"/>
</dbReference>
<gene>
    <name evidence="2" type="ORF">ABB55_13945</name>
</gene>
<dbReference type="Gene3D" id="1.10.1740.10">
    <property type="match status" value="1"/>
</dbReference>
<dbReference type="InterPro" id="IPR007627">
    <property type="entry name" value="RNA_pol_sigma70_r2"/>
</dbReference>
<dbReference type="InterPro" id="IPR013325">
    <property type="entry name" value="RNA_pol_sigma_r2"/>
</dbReference>
<organism evidence="2 3">
    <name type="scientific">Prosthecodimorpha hirschii</name>
    <dbReference type="NCBI Taxonomy" id="665126"/>
    <lineage>
        <taxon>Bacteria</taxon>
        <taxon>Pseudomonadati</taxon>
        <taxon>Pseudomonadota</taxon>
        <taxon>Alphaproteobacteria</taxon>
        <taxon>Hyphomicrobiales</taxon>
        <taxon>Ancalomicrobiaceae</taxon>
        <taxon>Prosthecodimorpha</taxon>
    </lineage>
</organism>
<evidence type="ECO:0000313" key="2">
    <source>
        <dbReference type="EMBL" id="KPL53178.1"/>
    </source>
</evidence>
<evidence type="ECO:0000259" key="1">
    <source>
        <dbReference type="Pfam" id="PF04542"/>
    </source>
</evidence>
<sequence length="159" mass="17978">MRIALSTARHTAGRHGRRIGLQDADQEDLAQDILLQLIDRSHWYDRGRGAWSTFARIVAVNVVTGHRPARVEEVELGDADAEAPDPKPDLALDLGDFHRMLPDDLARLVELVAQHGSLADARRESGLSTSSFYRAVHEIRLRLRCHGLRPRGKDRRPRR</sequence>
<evidence type="ECO:0000313" key="3">
    <source>
        <dbReference type="Proteomes" id="UP000048984"/>
    </source>
</evidence>